<evidence type="ECO:0000256" key="2">
    <source>
        <dbReference type="ARBA" id="ARBA00023125"/>
    </source>
</evidence>
<dbReference type="InterPro" id="IPR029016">
    <property type="entry name" value="GAF-like_dom_sf"/>
</dbReference>
<evidence type="ECO:0000256" key="3">
    <source>
        <dbReference type="ARBA" id="ARBA00023163"/>
    </source>
</evidence>
<reference evidence="6 7" key="1">
    <citation type="submission" date="2018-07" db="EMBL/GenBank/DDBJ databases">
        <title>Sequencing the genomes of 1000 actinobacteria strains.</title>
        <authorList>
            <person name="Klenk H.-P."/>
        </authorList>
    </citation>
    <scope>NUCLEOTIDE SEQUENCE [LARGE SCALE GENOMIC DNA]</scope>
    <source>
        <strain evidence="6 7">DSM 14442</strain>
    </source>
</reference>
<dbReference type="GO" id="GO:0003700">
    <property type="term" value="F:DNA-binding transcription factor activity"/>
    <property type="evidence" value="ECO:0007669"/>
    <property type="project" value="TreeGrafter"/>
</dbReference>
<dbReference type="Gene3D" id="3.30.450.40">
    <property type="match status" value="1"/>
</dbReference>
<dbReference type="InterPro" id="IPR014757">
    <property type="entry name" value="Tscrpt_reg_IclR_C"/>
</dbReference>
<dbReference type="SUPFAM" id="SSF46785">
    <property type="entry name" value="Winged helix' DNA-binding domain"/>
    <property type="match status" value="1"/>
</dbReference>
<keyword evidence="3" id="KW-0804">Transcription</keyword>
<comment type="caution">
    <text evidence="6">The sequence shown here is derived from an EMBL/GenBank/DDBJ whole genome shotgun (WGS) entry which is preliminary data.</text>
</comment>
<keyword evidence="1" id="KW-0805">Transcription regulation</keyword>
<dbReference type="Pfam" id="PF01614">
    <property type="entry name" value="IclR_C"/>
    <property type="match status" value="1"/>
</dbReference>
<keyword evidence="2" id="KW-0238">DNA-binding</keyword>
<dbReference type="OrthoDB" id="9807558at2"/>
<dbReference type="Pfam" id="PF09339">
    <property type="entry name" value="HTH_IclR"/>
    <property type="match status" value="1"/>
</dbReference>
<evidence type="ECO:0000259" key="5">
    <source>
        <dbReference type="PROSITE" id="PS51078"/>
    </source>
</evidence>
<dbReference type="SUPFAM" id="SSF55781">
    <property type="entry name" value="GAF domain-like"/>
    <property type="match status" value="1"/>
</dbReference>
<dbReference type="PANTHER" id="PTHR30136:SF24">
    <property type="entry name" value="HTH-TYPE TRANSCRIPTIONAL REPRESSOR ALLR"/>
    <property type="match status" value="1"/>
</dbReference>
<evidence type="ECO:0000313" key="6">
    <source>
        <dbReference type="EMBL" id="REE04789.1"/>
    </source>
</evidence>
<dbReference type="Gene3D" id="1.10.10.10">
    <property type="entry name" value="Winged helix-like DNA-binding domain superfamily/Winged helix DNA-binding domain"/>
    <property type="match status" value="1"/>
</dbReference>
<feature type="domain" description="IclR-ED" evidence="5">
    <location>
        <begin position="61"/>
        <end position="240"/>
    </location>
</feature>
<feature type="domain" description="HTH iclR-type" evidence="4">
    <location>
        <begin position="1"/>
        <end position="60"/>
    </location>
</feature>
<dbReference type="InterPro" id="IPR005471">
    <property type="entry name" value="Tscrpt_reg_IclR_N"/>
</dbReference>
<dbReference type="InterPro" id="IPR036390">
    <property type="entry name" value="WH_DNA-bd_sf"/>
</dbReference>
<gene>
    <name evidence="6" type="ORF">C8E99_2643</name>
</gene>
<dbReference type="InterPro" id="IPR036388">
    <property type="entry name" value="WH-like_DNA-bd_sf"/>
</dbReference>
<evidence type="ECO:0000259" key="4">
    <source>
        <dbReference type="PROSITE" id="PS51077"/>
    </source>
</evidence>
<dbReference type="EMBL" id="QREH01000001">
    <property type="protein sequence ID" value="REE04789.1"/>
    <property type="molecule type" value="Genomic_DNA"/>
</dbReference>
<dbReference type="PROSITE" id="PS51077">
    <property type="entry name" value="HTH_ICLR"/>
    <property type="match status" value="1"/>
</dbReference>
<protein>
    <submittedName>
        <fullName evidence="6">IclR family transcriptional regulator</fullName>
    </submittedName>
</protein>
<dbReference type="GO" id="GO:0045892">
    <property type="term" value="P:negative regulation of DNA-templated transcription"/>
    <property type="evidence" value="ECO:0007669"/>
    <property type="project" value="TreeGrafter"/>
</dbReference>
<proteinExistence type="predicted"/>
<dbReference type="AlphaFoldDB" id="A0A3D9LEC3"/>
<keyword evidence="7" id="KW-1185">Reference proteome</keyword>
<sequence length="277" mass="30257">MVSRVAMILESFDSSVELSASEIGRATGIPLPSAHRILQELVRVGFLEQDEGSRGYRLGLHLWELARRNSTHLELRDAAIPHLERLQSRFRCIAQLAVLQGTDIVYLEQVGDPSSVPNVTRAGIRLPAVACSPGLVLAAFSSPDRQQEVLNSKKARFTDHTVVDKGRLQEIVLKAQQEHSVTVDGWLHPETSGIAVPVFMSSGTAIASCSVLVRSDSPGRNAIKEQLMLTGRELAKTIKTRRIGVPDSSLEMLKMRLRSLSSSRKIWPAPGTAAGPE</sequence>
<evidence type="ECO:0000313" key="7">
    <source>
        <dbReference type="Proteomes" id="UP000256727"/>
    </source>
</evidence>
<name>A0A3D9LEC3_9MICC</name>
<dbReference type="PANTHER" id="PTHR30136">
    <property type="entry name" value="HELIX-TURN-HELIX TRANSCRIPTIONAL REGULATOR, ICLR FAMILY"/>
    <property type="match status" value="1"/>
</dbReference>
<organism evidence="6 7">
    <name type="scientific">Citricoccus muralis</name>
    <dbReference type="NCBI Taxonomy" id="169134"/>
    <lineage>
        <taxon>Bacteria</taxon>
        <taxon>Bacillati</taxon>
        <taxon>Actinomycetota</taxon>
        <taxon>Actinomycetes</taxon>
        <taxon>Micrococcales</taxon>
        <taxon>Micrococcaceae</taxon>
        <taxon>Citricoccus</taxon>
    </lineage>
</organism>
<dbReference type="SMART" id="SM00346">
    <property type="entry name" value="HTH_ICLR"/>
    <property type="match status" value="1"/>
</dbReference>
<evidence type="ECO:0000256" key="1">
    <source>
        <dbReference type="ARBA" id="ARBA00023015"/>
    </source>
</evidence>
<dbReference type="PROSITE" id="PS51078">
    <property type="entry name" value="ICLR_ED"/>
    <property type="match status" value="1"/>
</dbReference>
<dbReference type="GO" id="GO:0003677">
    <property type="term" value="F:DNA binding"/>
    <property type="evidence" value="ECO:0007669"/>
    <property type="project" value="UniProtKB-KW"/>
</dbReference>
<accession>A0A3D9LEC3</accession>
<dbReference type="RefSeq" id="WP_115932661.1">
    <property type="nucleotide sequence ID" value="NZ_QREH01000001.1"/>
</dbReference>
<dbReference type="Proteomes" id="UP000256727">
    <property type="component" value="Unassembled WGS sequence"/>
</dbReference>
<dbReference type="InterPro" id="IPR050707">
    <property type="entry name" value="HTH_MetabolicPath_Reg"/>
</dbReference>